<name>A0AAW1WP96_RUBAR</name>
<dbReference type="PANTHER" id="PTHR14387">
    <property type="entry name" value="THADA/DEATH RECEPTOR INTERACTING PROTEIN"/>
    <property type="match status" value="1"/>
</dbReference>
<keyword evidence="2" id="KW-0819">tRNA processing</keyword>
<dbReference type="Pfam" id="PF25150">
    <property type="entry name" value="TPR_Trm732"/>
    <property type="match status" value="1"/>
</dbReference>
<evidence type="ECO:0000259" key="4">
    <source>
        <dbReference type="Pfam" id="PF25150"/>
    </source>
</evidence>
<dbReference type="PANTHER" id="PTHR14387:SF0">
    <property type="entry name" value="DUF2428 DOMAIN-CONTAINING PROTEIN"/>
    <property type="match status" value="1"/>
</dbReference>
<dbReference type="SUPFAM" id="SSF48371">
    <property type="entry name" value="ARM repeat"/>
    <property type="match status" value="1"/>
</dbReference>
<keyword evidence="7" id="KW-1185">Reference proteome</keyword>
<comment type="caution">
    <text evidence="6">The sequence shown here is derived from an EMBL/GenBank/DDBJ whole genome shotgun (WGS) entry which is preliminary data.</text>
</comment>
<dbReference type="GO" id="GO:0030488">
    <property type="term" value="P:tRNA methylation"/>
    <property type="evidence" value="ECO:0007669"/>
    <property type="project" value="TreeGrafter"/>
</dbReference>
<gene>
    <name evidence="6" type="ORF">M0R45_033436</name>
</gene>
<dbReference type="InterPro" id="IPR051954">
    <property type="entry name" value="tRNA_methyltransferase_THADA"/>
</dbReference>
<dbReference type="Proteomes" id="UP001457282">
    <property type="component" value="Unassembled WGS sequence"/>
</dbReference>
<protein>
    <recommendedName>
        <fullName evidence="8">DUF2428 domain-containing protein</fullName>
    </recommendedName>
</protein>
<dbReference type="InterPro" id="IPR019442">
    <property type="entry name" value="THADA/TRM732_DUF2428"/>
</dbReference>
<evidence type="ECO:0000256" key="2">
    <source>
        <dbReference type="ARBA" id="ARBA00022694"/>
    </source>
</evidence>
<reference evidence="6 7" key="1">
    <citation type="journal article" date="2023" name="G3 (Bethesda)">
        <title>A chromosome-length genome assembly and annotation of blackberry (Rubus argutus, cv. 'Hillquist').</title>
        <authorList>
            <person name="Bruna T."/>
            <person name="Aryal R."/>
            <person name="Dudchenko O."/>
            <person name="Sargent D.J."/>
            <person name="Mead D."/>
            <person name="Buti M."/>
            <person name="Cavallini A."/>
            <person name="Hytonen T."/>
            <person name="Andres J."/>
            <person name="Pham M."/>
            <person name="Weisz D."/>
            <person name="Mascagni F."/>
            <person name="Usai G."/>
            <person name="Natali L."/>
            <person name="Bassil N."/>
            <person name="Fernandez G.E."/>
            <person name="Lomsadze A."/>
            <person name="Armour M."/>
            <person name="Olukolu B."/>
            <person name="Poorten T."/>
            <person name="Britton C."/>
            <person name="Davik J."/>
            <person name="Ashrafi H."/>
            <person name="Aiden E.L."/>
            <person name="Borodovsky M."/>
            <person name="Worthington M."/>
        </authorList>
    </citation>
    <scope>NUCLEOTIDE SEQUENCE [LARGE SCALE GENOMIC DNA]</scope>
    <source>
        <strain evidence="6">PI 553951</strain>
    </source>
</reference>
<dbReference type="InterPro" id="IPR056842">
    <property type="entry name" value="THADA-like_TPR_C"/>
</dbReference>
<accession>A0AAW1WP96</accession>
<comment type="similarity">
    <text evidence="1">Belongs to the THADA family.</text>
</comment>
<dbReference type="InterPro" id="IPR016024">
    <property type="entry name" value="ARM-type_fold"/>
</dbReference>
<evidence type="ECO:0008006" key="8">
    <source>
        <dbReference type="Google" id="ProtNLM"/>
    </source>
</evidence>
<dbReference type="GO" id="GO:0005829">
    <property type="term" value="C:cytosol"/>
    <property type="evidence" value="ECO:0007669"/>
    <property type="project" value="TreeGrafter"/>
</dbReference>
<dbReference type="EMBL" id="JBEDUW010000006">
    <property type="protein sequence ID" value="KAK9925095.1"/>
    <property type="molecule type" value="Genomic_DNA"/>
</dbReference>
<evidence type="ECO:0000259" key="3">
    <source>
        <dbReference type="Pfam" id="PF10350"/>
    </source>
</evidence>
<dbReference type="InterPro" id="IPR056843">
    <property type="entry name" value="THADA-like_TPR"/>
</dbReference>
<evidence type="ECO:0000256" key="1">
    <source>
        <dbReference type="ARBA" id="ARBA00010409"/>
    </source>
</evidence>
<organism evidence="6 7">
    <name type="scientific">Rubus argutus</name>
    <name type="common">Southern blackberry</name>
    <dbReference type="NCBI Taxonomy" id="59490"/>
    <lineage>
        <taxon>Eukaryota</taxon>
        <taxon>Viridiplantae</taxon>
        <taxon>Streptophyta</taxon>
        <taxon>Embryophyta</taxon>
        <taxon>Tracheophyta</taxon>
        <taxon>Spermatophyta</taxon>
        <taxon>Magnoliopsida</taxon>
        <taxon>eudicotyledons</taxon>
        <taxon>Gunneridae</taxon>
        <taxon>Pentapetalae</taxon>
        <taxon>rosids</taxon>
        <taxon>fabids</taxon>
        <taxon>Rosales</taxon>
        <taxon>Rosaceae</taxon>
        <taxon>Rosoideae</taxon>
        <taxon>Rosoideae incertae sedis</taxon>
        <taxon>Rubus</taxon>
    </lineage>
</organism>
<dbReference type="Pfam" id="PF25151">
    <property type="entry name" value="TPR_Trm732_C"/>
    <property type="match status" value="1"/>
</dbReference>
<feature type="domain" description="DUF2428" evidence="3">
    <location>
        <begin position="997"/>
        <end position="1330"/>
    </location>
</feature>
<dbReference type="Pfam" id="PF10350">
    <property type="entry name" value="DUF2428"/>
    <property type="match status" value="1"/>
</dbReference>
<evidence type="ECO:0000313" key="6">
    <source>
        <dbReference type="EMBL" id="KAK9925095.1"/>
    </source>
</evidence>
<proteinExistence type="inferred from homology"/>
<feature type="domain" description="tRNA (32-2'-O)-methyltransferase regulator THADA-like TPR repeats region" evidence="4">
    <location>
        <begin position="556"/>
        <end position="877"/>
    </location>
</feature>
<evidence type="ECO:0000259" key="5">
    <source>
        <dbReference type="Pfam" id="PF25151"/>
    </source>
</evidence>
<evidence type="ECO:0000313" key="7">
    <source>
        <dbReference type="Proteomes" id="UP001457282"/>
    </source>
</evidence>
<sequence>MSSKWRAIQHRHKYTYNTVVFPNSYTESLKSLPPQISNSKFFSQLNELVSLNSTYAQLNHTKGLSSAFGDLLANGDEALVSQAAPFYLELLFLENSLPLHKTLVSALAKARTFQALIGRCFRKLCEEYGGGKGKRFCVSRSALSVMGMPKLGFLVDVVEQCTVLIALDAVSSLNGLVSETKASARPSPIVMEQCQEALSCLYYLLQRFPSKFSGCEDGAEVGLLIVLEMVVTVILSILKSVAFSRDCFVAAGVSFCAALQVCLSPEELGWFIIEGIFRGIDYSSLDANCESELKNAIAKVPYKGDVFSEIGCLSDLSRLCLIRGILTAVSRTVLNTRFDMSRDLVHTNNGDHVKSILYDGILPELCNYCENPTDSHFNFHALTVLQICLQQIKTSMLANLTIPSEHYDPIPVEMGARILRIAWNNLEDPLSQTVKQAHLIFDLFLDIRSTLCWSEGSERIRSFLQNIASDLLRLGSRCKGRYVPLASLTKRLGAKTMLDMSPDLMYEIVHAYVDDDVCCAVTSFLKCFLEHLRDECWSSDGIEGGYALYRGHCLPPLLYGLSSGVSKLRSNLNTYALPIVLEVDEDSIFFMLAFISVGPSKGENQLLHCELCCENMVLKVEQKVAILVSLLKVSRLLALIEGDIDWCRDSVVYQNLGSLETECADRYALVCIKGIKVEVVVEWLVLALTHVDESLRVDAAETLFLNPKTASLPSHLELMLLKEAVPLNMRCCSTAFQMKWSSLFRKFFSRVRTALERQFKQGSWQPIEDNNNNEKHLSNGSEHSEANRASDLFHFMRWLSSFLFFSCYPSAPYKRKIMATELILIMLNVWPIVPATQEKFGSVSLEGCLYPYNKGITSPDSTLLLVGSIIDSWDRLRECFFSYTVTLSKSTSWNFKKYVLQLGWTVRASVSVACLRSQYGLENGDCQIYNSWHPVIEYVRSLINWLDVSIVEGETDLAEACKSSFVHGVLLTLRYTFEELDFSSDAVLSSISEMRHLLEKLLELVMRITSLALWVVSADALHLPEDMDDMVDDEIFLSEVPDEVEVKTTPLEHGDKNSKLVQDNRRSEQTVMVGCWLAMKEVSLLLGTIVRKVPLQSSPSSESLHLEATSCASGVPVMMVSDAMLDLKQLETIGNHFLEVLLKMKHNGAIDKTRAGFTALCNRLLCSNDPRLCKLTESWMEQLMERTVAKGQVVDDLLRRSAGIPAAFTALFLSEPEGAPKKLLPRALRWLIDVAKESFLDQFEINSSNGDVRKFSSTKSDNNFDSALPSERNISDNVSKIRDEGVIPTVHAFNVLRAAFNDTNLATDTSGFSAEAMIISIRSFSSPYWEVRNSACQAYTALVRRMIGFLNVQKRESQRRALTGVEFFHRYPSLHPFLFKELKAATELLGDGPSGQPGCNLEDSVHPSLCPVLILLSRLKPSTIASETGDDLDPSLYMPFIRRCSTQNNLRVRVLASRALTGLVSNERLSTVLLNIVSELPSIDNQATMTPESSLLFHKTKRSNWIHGILLQLSSLLDTNCRNLADISKKDQILGDLFEALLTHSWIANPRWCPCPILNASFLKLLDHMLSIARTSHTSKHFYALRNLLLHLSTECLDVEVSHGFSYYDPTIAQLRQQAAASYFSCVFQASEEKAAEAFRMPQRYSQIDSTNLKVPETENAFSGLQERLVRSLSDSEYEVRLATLKWLLKFLTSTESGSESHNCSSEVRIILHWIRTKLQTSLVDLLDVEKYYRCSYYILRILFTWNALQFQKPRDEKCTEAVYVGSMECDSVFLLWDKLISLYKLTRHAKTRETLICCIGMCIKRFAGLFTTSVLSDGRMRRLTDNNESDQLEKLAALDSRISFFTELIKNHSASSQPVNMRKAVAESIIASGLLEQAELIGSTVFSNQIPSENSWSHFEGTEAVNIYAHQILDIWFTCIKLLEDEDDEIRQRLAMGIQGCFSCKRSRRSSLTGEVPTQVEKVIESSFEHLTSIFGHWIGYLDFLLHCVLNAASYEVSKGDLVRQVFDKEIDNHHEEKLLICQLCCSQLEKLPIIKSFAVDFPDKQQFKDYLYDWRLRFSRQLMSFAEDRMAKLGGADWVGGVGNHKDSFLPLYSNLLAFHALSNCILNGKREDSTHLLSDVVALGRAISPFLRNPLISNLYFSVVKSHEDAIGPTNDELISKLRGEDAIWKGFNPHFLLG</sequence>
<feature type="domain" description="tRNA (32-2'-O)-methyltransferase regulator THADA-like C-terminal TPR repeats region" evidence="5">
    <location>
        <begin position="1332"/>
        <end position="1515"/>
    </location>
</feature>